<dbReference type="AlphaFoldDB" id="A0A382KTU3"/>
<dbReference type="EMBL" id="UINC01082137">
    <property type="protein sequence ID" value="SVC26632.1"/>
    <property type="molecule type" value="Genomic_DNA"/>
</dbReference>
<dbReference type="InterPro" id="IPR036663">
    <property type="entry name" value="Fumarylacetoacetase_C_sf"/>
</dbReference>
<evidence type="ECO:0000256" key="1">
    <source>
        <dbReference type="ARBA" id="ARBA00022723"/>
    </source>
</evidence>
<dbReference type="PANTHER" id="PTHR11820">
    <property type="entry name" value="ACYLPYRUVASE"/>
    <property type="match status" value="1"/>
</dbReference>
<dbReference type="InterPro" id="IPR011234">
    <property type="entry name" value="Fumarylacetoacetase-like_C"/>
</dbReference>
<gene>
    <name evidence="3" type="ORF">METZ01_LOCUS279486</name>
</gene>
<dbReference type="PANTHER" id="PTHR11820:SF90">
    <property type="entry name" value="FLUTATHIONE S-TRANSFERASE"/>
    <property type="match status" value="1"/>
</dbReference>
<dbReference type="Gene3D" id="3.90.850.10">
    <property type="entry name" value="Fumarylacetoacetase-like, C-terminal domain"/>
    <property type="match status" value="1"/>
</dbReference>
<accession>A0A382KTU3</accession>
<protein>
    <recommendedName>
        <fullName evidence="2">Fumarylacetoacetase-like C-terminal domain-containing protein</fullName>
    </recommendedName>
</protein>
<dbReference type="SUPFAM" id="SSF56529">
    <property type="entry name" value="FAH"/>
    <property type="match status" value="1"/>
</dbReference>
<organism evidence="3">
    <name type="scientific">marine metagenome</name>
    <dbReference type="NCBI Taxonomy" id="408172"/>
    <lineage>
        <taxon>unclassified sequences</taxon>
        <taxon>metagenomes</taxon>
        <taxon>ecological metagenomes</taxon>
    </lineage>
</organism>
<dbReference type="GO" id="GO:0046872">
    <property type="term" value="F:metal ion binding"/>
    <property type="evidence" value="ECO:0007669"/>
    <property type="project" value="UniProtKB-KW"/>
</dbReference>
<evidence type="ECO:0000259" key="2">
    <source>
        <dbReference type="Pfam" id="PF01557"/>
    </source>
</evidence>
<name>A0A382KTU3_9ZZZZ</name>
<feature type="domain" description="Fumarylacetoacetase-like C-terminal" evidence="2">
    <location>
        <begin position="26"/>
        <end position="223"/>
    </location>
</feature>
<dbReference type="GO" id="GO:0018773">
    <property type="term" value="F:acetylpyruvate hydrolase activity"/>
    <property type="evidence" value="ECO:0007669"/>
    <property type="project" value="TreeGrafter"/>
</dbReference>
<evidence type="ECO:0000313" key="3">
    <source>
        <dbReference type="EMBL" id="SVC26632.1"/>
    </source>
</evidence>
<keyword evidence="1" id="KW-0479">Metal-binding</keyword>
<reference evidence="3" key="1">
    <citation type="submission" date="2018-05" db="EMBL/GenBank/DDBJ databases">
        <authorList>
            <person name="Lanie J.A."/>
            <person name="Ng W.-L."/>
            <person name="Kazmierczak K.M."/>
            <person name="Andrzejewski T.M."/>
            <person name="Davidsen T.M."/>
            <person name="Wayne K.J."/>
            <person name="Tettelin H."/>
            <person name="Glass J.I."/>
            <person name="Rusch D."/>
            <person name="Podicherti R."/>
            <person name="Tsui H.-C.T."/>
            <person name="Winkler M.E."/>
        </authorList>
    </citation>
    <scope>NUCLEOTIDE SEQUENCE</scope>
</reference>
<sequence length="228" mass="24762">MDFVITPPPQAFVPVIDGDPFPVRRIYCVGRNYAAHTREMGHDPDREPPFFFMKPADALTEDGSTIPYPPATADLHHEIELVVALGKGGANIPKEKALECVFGYTVGLDMTRRDLQSDAKERGRPWDTGKGFDHSAPIGALRAATSIGHPTNARISLSVNAANRQDGNINQMIWNVPETIAYLSGLFELHPGDIIFTGTPHGVAAVDPGDRLECSIEGIATLTITYKS</sequence>
<proteinExistence type="predicted"/>
<dbReference type="Pfam" id="PF01557">
    <property type="entry name" value="FAA_hydrolase"/>
    <property type="match status" value="1"/>
</dbReference>